<organism evidence="1 2">
    <name type="scientific">Nakaseomyces bracarensis</name>
    <dbReference type="NCBI Taxonomy" id="273131"/>
    <lineage>
        <taxon>Eukaryota</taxon>
        <taxon>Fungi</taxon>
        <taxon>Dikarya</taxon>
        <taxon>Ascomycota</taxon>
        <taxon>Saccharomycotina</taxon>
        <taxon>Saccharomycetes</taxon>
        <taxon>Saccharomycetales</taxon>
        <taxon>Saccharomycetaceae</taxon>
        <taxon>Nakaseomyces</taxon>
    </lineage>
</organism>
<evidence type="ECO:0000313" key="2">
    <source>
        <dbReference type="Proteomes" id="UP001623330"/>
    </source>
</evidence>
<evidence type="ECO:0000313" key="1">
    <source>
        <dbReference type="EMBL" id="KAL3231515.1"/>
    </source>
</evidence>
<protein>
    <submittedName>
        <fullName evidence="1">Uncharacterized protein</fullName>
    </submittedName>
</protein>
<name>A0ABR4NSU1_9SACH</name>
<keyword evidence="2" id="KW-1185">Reference proteome</keyword>
<proteinExistence type="predicted"/>
<reference evidence="1 2" key="1">
    <citation type="submission" date="2024-05" db="EMBL/GenBank/DDBJ databases">
        <title>Long read based assembly of the Candida bracarensis genome reveals expanded adhesin content.</title>
        <authorList>
            <person name="Marcet-Houben M."/>
            <person name="Ksiezopolska E."/>
            <person name="Gabaldon T."/>
        </authorList>
    </citation>
    <scope>NUCLEOTIDE SEQUENCE [LARGE SCALE GENOMIC DNA]</scope>
    <source>
        <strain evidence="1 2">CBM6</strain>
    </source>
</reference>
<dbReference type="Proteomes" id="UP001623330">
    <property type="component" value="Unassembled WGS sequence"/>
</dbReference>
<sequence length="239" mass="28448">MQTDTLLKHKVALYKLIHLCQEYRDEILEYHKHMLRISSLFGQITSDMFNQLDSEMEEGLQDGIDPGVTLTSVVPDDLKRYWEGSRVITRKFHFYKKYGFHLKKLSKENRIISHKLQYELHHISLKVIVPLKIFDKQCSHFLKHAPCGGKKVSAYELKQVDRFIDLIPQFWNAWFLSFYSIFYRIHFLLYLQSNQLLIEKLNTNGIAKKELDPERLTINYLNKTKILFADLENLFCFPD</sequence>
<dbReference type="EMBL" id="JBEVYD010000007">
    <property type="protein sequence ID" value="KAL3231515.1"/>
    <property type="molecule type" value="Genomic_DNA"/>
</dbReference>
<accession>A0ABR4NSU1</accession>
<comment type="caution">
    <text evidence="1">The sequence shown here is derived from an EMBL/GenBank/DDBJ whole genome shotgun (WGS) entry which is preliminary data.</text>
</comment>
<gene>
    <name evidence="1" type="ORF">RNJ44_00550</name>
</gene>